<dbReference type="Gene3D" id="3.40.720.10">
    <property type="entry name" value="Alkaline Phosphatase, subunit A"/>
    <property type="match status" value="2"/>
</dbReference>
<dbReference type="OrthoDB" id="5818554at2759"/>
<dbReference type="InterPro" id="IPR036412">
    <property type="entry name" value="HAD-like_sf"/>
</dbReference>
<feature type="compositionally biased region" description="Polar residues" evidence="7">
    <location>
        <begin position="103"/>
        <end position="115"/>
    </location>
</feature>
<comment type="caution">
    <text evidence="9">The sequence shown here is derived from an EMBL/GenBank/DDBJ whole genome shotgun (WGS) entry which is preliminary data.</text>
</comment>
<feature type="binding site" evidence="5">
    <location>
        <position position="1233"/>
    </location>
    <ligand>
        <name>Mg(2+)</name>
        <dbReference type="ChEBI" id="CHEBI:18420"/>
    </ligand>
</feature>
<feature type="region of interest" description="Disordered" evidence="7">
    <location>
        <begin position="447"/>
        <end position="469"/>
    </location>
</feature>
<evidence type="ECO:0000256" key="2">
    <source>
        <dbReference type="ARBA" id="ARBA00012647"/>
    </source>
</evidence>
<feature type="binding site" evidence="5">
    <location>
        <position position="1435"/>
    </location>
    <ligand>
        <name>Zn(2+)</name>
        <dbReference type="ChEBI" id="CHEBI:29105"/>
        <label>2</label>
    </ligand>
</feature>
<feature type="compositionally biased region" description="Gly residues" evidence="7">
    <location>
        <begin position="875"/>
        <end position="894"/>
    </location>
</feature>
<dbReference type="InterPro" id="IPR013209">
    <property type="entry name" value="LNS2"/>
</dbReference>
<dbReference type="PANTHER" id="PTHR12181:SF12">
    <property type="entry name" value="PHOSPHATIDATE PHOSPHATASE"/>
    <property type="match status" value="1"/>
</dbReference>
<evidence type="ECO:0000256" key="3">
    <source>
        <dbReference type="ARBA" id="ARBA00022553"/>
    </source>
</evidence>
<sequence>YFTWSAAGPQLASLLLFHQPLPDSTLHQLSAKDARSFHLTDETEPPTSTSSSRAGGAPPTRFSALSRWFRGSPSTSSTTTTTTMTTTNSSTTMVSSMSVSTTGDSDSQAKQQKLGSSSSPSLDAVSSNPPQASENEKLLSLEEGQDLIEDEESNETITVVVEKRSGPHAHSRHDRRYAKTLRLTSDQLKSLNLKRGANTLTFSVASSYQGKATCVAKLFLWQYDYQVVISDIDGTITKSDALGHLFTMAGKDWTHLGVAKLYTDIVNNGYHVLYLTSRAIGQADYTRKYLKGVEQDNYQLPDGPVIMSPDRLFTAFHREVIMRKPEEFKMACLRDIKRLFGERNPFYAGFGNRYTDMLSYRSVSVPVSRIFTIDPGGEVKLELLSTYKSTYIALNDLVHQMFPCQKVVSEYNDWNYWKQPLPTIELPLAPTSTPQPLQTKIPIDSGHNSGGHSQHHQMGTIPVSPSSSGGRLGVIRTLTNSLTSAGSLKKRPSIPAFASSPAALGHGANAFLATSSMTTMTTMTTTTMSTTTMSAAAATSTTIQMGSSGDRASGGDSVQSSNGGASGGFVPASPPPSSAPSRLDIATKGRRLSLSLMRYGSSNSQNSASSTATMATTSSSSSSQATLVESGTSIAATYSSSSVTSSTSLLAGSTTMSATTSSSSSSSSSAAVTSGIIGQGVIGGSSLPLSSSSSSPGDSTIDVSTSDNDHRGDGSRIVVERRAASASPPPPAAPPVTRSRGFSVSPPPLASRLSETLLPYLRGSSSLSSSLNHSASVAAENSTPPPTATATTITTTSATTMVAGRGRSHSSAGSGGGNNNNNNSNNNSSSNGGSAGDGTVFLLDEQDQLALDNMEPIVGSWPTSDRLANLHRHGGGSSGGGGSGGGGGGGGGFSWTGRGMEEQSVLLSPFTELGSERRYGGVEEDEDEDVDEDLDLEDEDDEIDYEDDDELELEEEEELFPDEEPHLEAPFLANFLAGAKFDVRVEVHAEDGQTANPDFKLTIEKLEKIDRKQQHNIADTKGAVDFSTFTKVPSTALERWNFTYVPDARAYWQDADGVAGVTKPVDVAAMAWRQVQLKEPGDYKVVLQYNGGLQATEAVWHVRAVEEKRRAKNVILFIGDGMTTSMITAARVMSKHRVNGIYQTHLNIDQFSDLGHIMTHSLASMITDSANSASAYNSGHKSVPNALGVYPDTSPDTLDDPKVELIAELLRRRPAQRGGRGGVGIVTTAAVQDATPAAVFSHTRRRDDMDVITDQMIRGEGAVVADVLMGGGGEFFHSRQNGKSLNGTDYYELYKTQFGYSVVHDRESLLAYSGPGPLLGIFHHGNMDVWLDRNVYRENINDPTQDPQGLGQPPTHQPNLDEMVVQAMEVLERRYHEPGWFLMAEAASIDGMMHPLDYDRALADLLELDMTVGKTQAWLKQRGLDKDTLIIVTADHGHAFDVYGSVDTEFFNSGKGSINEDAPDLQKRNAIGTYGHSGWPSYEDKDGDGFPDEWKVRFTLAAGVVSAPAHHEQFQVHTHGRRQPAVGMTGSHHQYTVHVPNTNEDQDGMYKSGTLPVSESVGVHSMQDVPVFTQGPGSELFRGVMDNTQVFHNIAAILGLGEQVDK</sequence>
<dbReference type="Proteomes" id="UP000807716">
    <property type="component" value="Unassembled WGS sequence"/>
</dbReference>
<feature type="region of interest" description="Disordered" evidence="7">
    <location>
        <begin position="600"/>
        <end position="625"/>
    </location>
</feature>
<feature type="binding site" evidence="5">
    <location>
        <position position="1390"/>
    </location>
    <ligand>
        <name>Zn(2+)</name>
        <dbReference type="ChEBI" id="CHEBI:29105"/>
        <label>2</label>
    </ligand>
</feature>
<feature type="compositionally biased region" description="Low complexity" evidence="7">
    <location>
        <begin position="74"/>
        <end position="102"/>
    </location>
</feature>
<keyword evidence="5" id="KW-0460">Magnesium</keyword>
<evidence type="ECO:0000259" key="8">
    <source>
        <dbReference type="SMART" id="SM00775"/>
    </source>
</evidence>
<comment type="cofactor">
    <cofactor evidence="5">
        <name>Zn(2+)</name>
        <dbReference type="ChEBI" id="CHEBI:29105"/>
    </cofactor>
    <text evidence="5">Binds 2 Zn(2+) ions.</text>
</comment>
<name>A0A9P6PNI5_9FUNG</name>
<keyword evidence="3" id="KW-0597">Phosphoprotein</keyword>
<accession>A0A9P6PNI5</accession>
<evidence type="ECO:0000256" key="5">
    <source>
        <dbReference type="PIRSR" id="PIRSR601952-2"/>
    </source>
</evidence>
<dbReference type="SUPFAM" id="SSF53649">
    <property type="entry name" value="Alkaline phosphatase-like"/>
    <property type="match status" value="1"/>
</dbReference>
<feature type="compositionally biased region" description="Low complexity" evidence="7">
    <location>
        <begin position="601"/>
        <end position="625"/>
    </location>
</feature>
<feature type="region of interest" description="Disordered" evidence="7">
    <location>
        <begin position="545"/>
        <end position="584"/>
    </location>
</feature>
<dbReference type="Gene3D" id="3.40.50.1000">
    <property type="entry name" value="HAD superfamily/HAD-like"/>
    <property type="match status" value="1"/>
</dbReference>
<dbReference type="Pfam" id="PF08235">
    <property type="entry name" value="LNS2"/>
    <property type="match status" value="1"/>
</dbReference>
<feature type="compositionally biased region" description="Basic and acidic residues" evidence="7">
    <location>
        <begin position="707"/>
        <end position="723"/>
    </location>
</feature>
<dbReference type="InterPro" id="IPR001952">
    <property type="entry name" value="Alkaline_phosphatase"/>
</dbReference>
<feature type="non-terminal residue" evidence="9">
    <location>
        <position position="1"/>
    </location>
</feature>
<feature type="domain" description="LNS2/PITP" evidence="8">
    <location>
        <begin position="227"/>
        <end position="382"/>
    </location>
</feature>
<dbReference type="GO" id="GO:0009062">
    <property type="term" value="P:fatty acid catabolic process"/>
    <property type="evidence" value="ECO:0007669"/>
    <property type="project" value="TreeGrafter"/>
</dbReference>
<dbReference type="CDD" id="cd16012">
    <property type="entry name" value="ALP"/>
    <property type="match status" value="1"/>
</dbReference>
<dbReference type="InterPro" id="IPR017850">
    <property type="entry name" value="Alkaline_phosphatase_core_sf"/>
</dbReference>
<dbReference type="EC" id="3.1.3.1" evidence="2"/>
<keyword evidence="5" id="KW-0862">Zinc</keyword>
<evidence type="ECO:0000256" key="4">
    <source>
        <dbReference type="PIRSR" id="PIRSR601952-1"/>
    </source>
</evidence>
<comment type="cofactor">
    <cofactor evidence="5">
        <name>Mg(2+)</name>
        <dbReference type="ChEBI" id="CHEBI:18420"/>
    </cofactor>
    <text evidence="5">Binds 1 Mg(2+) ion.</text>
</comment>
<reference evidence="9" key="1">
    <citation type="journal article" date="2020" name="Fungal Divers.">
        <title>Resolving the Mortierellaceae phylogeny through synthesis of multi-gene phylogenetics and phylogenomics.</title>
        <authorList>
            <person name="Vandepol N."/>
            <person name="Liber J."/>
            <person name="Desiro A."/>
            <person name="Na H."/>
            <person name="Kennedy M."/>
            <person name="Barry K."/>
            <person name="Grigoriev I.V."/>
            <person name="Miller A.N."/>
            <person name="O'Donnell K."/>
            <person name="Stajich J.E."/>
            <person name="Bonito G."/>
        </authorList>
    </citation>
    <scope>NUCLEOTIDE SEQUENCE</scope>
    <source>
        <strain evidence="9">BC1065</strain>
    </source>
</reference>
<dbReference type="InterPro" id="IPR031315">
    <property type="entry name" value="LNS2/PITP"/>
</dbReference>
<feature type="region of interest" description="Disordered" evidence="7">
    <location>
        <begin position="775"/>
        <end position="839"/>
    </location>
</feature>
<feature type="region of interest" description="Disordered" evidence="7">
    <location>
        <begin position="862"/>
        <end position="897"/>
    </location>
</feature>
<gene>
    <name evidence="9" type="ORF">DFQ27_009261</name>
</gene>
<dbReference type="FunFam" id="3.40.50.1000:FF:000063">
    <property type="entry name" value="Nuclear elongation and deformation protein"/>
    <property type="match status" value="1"/>
</dbReference>
<feature type="compositionally biased region" description="Low complexity" evidence="7">
    <location>
        <begin position="685"/>
        <end position="704"/>
    </location>
</feature>
<evidence type="ECO:0000256" key="1">
    <source>
        <dbReference type="ARBA" id="ARBA00005476"/>
    </source>
</evidence>
<dbReference type="GO" id="GO:0005634">
    <property type="term" value="C:nucleus"/>
    <property type="evidence" value="ECO:0007669"/>
    <property type="project" value="UniProtKB-ARBA"/>
</dbReference>
<feature type="compositionally biased region" description="Low complexity" evidence="7">
    <location>
        <begin position="788"/>
        <end position="800"/>
    </location>
</feature>
<feature type="compositionally biased region" description="Low complexity" evidence="7">
    <location>
        <begin position="447"/>
        <end position="459"/>
    </location>
</feature>
<dbReference type="GO" id="GO:0019432">
    <property type="term" value="P:triglyceride biosynthetic process"/>
    <property type="evidence" value="ECO:0007669"/>
    <property type="project" value="TreeGrafter"/>
</dbReference>
<feature type="region of interest" description="Disordered" evidence="7">
    <location>
        <begin position="38"/>
        <end position="136"/>
    </location>
</feature>
<feature type="binding site" evidence="5">
    <location>
        <position position="1436"/>
    </location>
    <ligand>
        <name>Zn(2+)</name>
        <dbReference type="ChEBI" id="CHEBI:29105"/>
        <label>2</label>
    </ligand>
</feature>
<proteinExistence type="inferred from homology"/>
<dbReference type="GO" id="GO:0004035">
    <property type="term" value="F:alkaline phosphatase activity"/>
    <property type="evidence" value="ECO:0007669"/>
    <property type="project" value="UniProtKB-EC"/>
</dbReference>
<protein>
    <recommendedName>
        <fullName evidence="2">alkaline phosphatase</fullName>
        <ecNumber evidence="2">3.1.3.1</ecNumber>
    </recommendedName>
</protein>
<feature type="compositionally biased region" description="Low complexity" evidence="7">
    <location>
        <begin position="819"/>
        <end position="832"/>
    </location>
</feature>
<feature type="active site" description="Phosphoserine intermediate" evidence="4">
    <location>
        <position position="1169"/>
    </location>
</feature>
<dbReference type="PRINTS" id="PR00113">
    <property type="entry name" value="ALKPHPHTASE"/>
</dbReference>
<feature type="compositionally biased region" description="Low complexity" evidence="7">
    <location>
        <begin position="116"/>
        <end position="127"/>
    </location>
</feature>
<dbReference type="EMBL" id="JAAAJB010000830">
    <property type="protein sequence ID" value="KAG0250689.1"/>
    <property type="molecule type" value="Genomic_DNA"/>
</dbReference>
<evidence type="ECO:0000256" key="6">
    <source>
        <dbReference type="RuleBase" id="RU003946"/>
    </source>
</evidence>
<evidence type="ECO:0000313" key="9">
    <source>
        <dbReference type="EMBL" id="KAG0250689.1"/>
    </source>
</evidence>
<feature type="compositionally biased region" description="Low complexity" evidence="7">
    <location>
        <begin position="545"/>
        <end position="557"/>
    </location>
</feature>
<dbReference type="InterPro" id="IPR026058">
    <property type="entry name" value="LIPIN"/>
</dbReference>
<comment type="similarity">
    <text evidence="6">Belongs to the alkaline phosphatase family.</text>
</comment>
<feature type="binding site" evidence="5">
    <location>
        <position position="1235"/>
    </location>
    <ligand>
        <name>Mg(2+)</name>
        <dbReference type="ChEBI" id="CHEBI:18420"/>
    </ligand>
</feature>
<dbReference type="Pfam" id="PF00245">
    <property type="entry name" value="Alk_phosphatase"/>
    <property type="match status" value="1"/>
</dbReference>
<feature type="binding site" evidence="5">
    <location>
        <position position="1564"/>
    </location>
    <ligand>
        <name>Zn(2+)</name>
        <dbReference type="ChEBI" id="CHEBI:29105"/>
        <label>2</label>
    </ligand>
</feature>
<feature type="region of interest" description="Disordered" evidence="7">
    <location>
        <begin position="912"/>
        <end position="949"/>
    </location>
</feature>
<evidence type="ECO:0000256" key="7">
    <source>
        <dbReference type="SAM" id="MobiDB-lite"/>
    </source>
</evidence>
<organism evidence="9 10">
    <name type="scientific">Actinomortierella ambigua</name>
    <dbReference type="NCBI Taxonomy" id="1343610"/>
    <lineage>
        <taxon>Eukaryota</taxon>
        <taxon>Fungi</taxon>
        <taxon>Fungi incertae sedis</taxon>
        <taxon>Mucoromycota</taxon>
        <taxon>Mortierellomycotina</taxon>
        <taxon>Mortierellomycetes</taxon>
        <taxon>Mortierellales</taxon>
        <taxon>Mortierellaceae</taxon>
        <taxon>Actinomortierella</taxon>
    </lineage>
</organism>
<feature type="binding site" evidence="5">
    <location>
        <position position="1120"/>
    </location>
    <ligand>
        <name>Mg(2+)</name>
        <dbReference type="ChEBI" id="CHEBI:18420"/>
    </ligand>
</feature>
<feature type="region of interest" description="Disordered" evidence="7">
    <location>
        <begin position="685"/>
        <end position="747"/>
    </location>
</feature>
<dbReference type="SMART" id="SM00775">
    <property type="entry name" value="LNS2"/>
    <property type="match status" value="1"/>
</dbReference>
<keyword evidence="5" id="KW-0479">Metal-binding</keyword>
<comment type="similarity">
    <text evidence="1">Belongs to the lipin family.</text>
</comment>
<feature type="binding site" evidence="5">
    <location>
        <position position="1385"/>
    </location>
    <ligand>
        <name>Mg(2+)</name>
        <dbReference type="ChEBI" id="CHEBI:18420"/>
    </ligand>
</feature>
<feature type="binding site" evidence="5">
    <location>
        <position position="1394"/>
    </location>
    <ligand>
        <name>Zn(2+)</name>
        <dbReference type="ChEBI" id="CHEBI:29105"/>
        <label>2</label>
    </ligand>
</feature>
<dbReference type="GO" id="GO:0046872">
    <property type="term" value="F:metal ion binding"/>
    <property type="evidence" value="ECO:0007669"/>
    <property type="project" value="UniProtKB-KW"/>
</dbReference>
<feature type="compositionally biased region" description="Acidic residues" evidence="7">
    <location>
        <begin position="922"/>
        <end position="949"/>
    </location>
</feature>
<dbReference type="InterPro" id="IPR023214">
    <property type="entry name" value="HAD_sf"/>
</dbReference>
<feature type="binding site" evidence="5">
    <location>
        <position position="1120"/>
    </location>
    <ligand>
        <name>Zn(2+)</name>
        <dbReference type="ChEBI" id="CHEBI:29105"/>
        <label>2</label>
    </ligand>
</feature>
<evidence type="ECO:0000313" key="10">
    <source>
        <dbReference type="Proteomes" id="UP000807716"/>
    </source>
</evidence>
<dbReference type="GO" id="GO:0008195">
    <property type="term" value="F:phosphatidate phosphatase activity"/>
    <property type="evidence" value="ECO:0007669"/>
    <property type="project" value="TreeGrafter"/>
</dbReference>
<dbReference type="SMART" id="SM00098">
    <property type="entry name" value="alkPPc"/>
    <property type="match status" value="1"/>
</dbReference>
<dbReference type="SUPFAM" id="SSF56784">
    <property type="entry name" value="HAD-like"/>
    <property type="match status" value="1"/>
</dbReference>
<keyword evidence="10" id="KW-1185">Reference proteome</keyword>
<dbReference type="PANTHER" id="PTHR12181">
    <property type="entry name" value="LIPIN"/>
    <property type="match status" value="1"/>
</dbReference>